<feature type="domain" description="ABC-three component systems C-terminal" evidence="1">
    <location>
        <begin position="234"/>
        <end position="362"/>
    </location>
</feature>
<accession>A0AA45L6H6</accession>
<evidence type="ECO:0000259" key="1">
    <source>
        <dbReference type="Pfam" id="PF20282"/>
    </source>
</evidence>
<proteinExistence type="predicted"/>
<evidence type="ECO:0000313" key="2">
    <source>
        <dbReference type="EMBL" id="QUF04070.1"/>
    </source>
</evidence>
<dbReference type="EMBL" id="CP073249">
    <property type="protein sequence ID" value="QUF04070.1"/>
    <property type="molecule type" value="Genomic_DNA"/>
</dbReference>
<protein>
    <recommendedName>
        <fullName evidence="1">ABC-three component systems C-terminal domain-containing protein</fullName>
    </recommendedName>
</protein>
<gene>
    <name evidence="2" type="ORF">KCV87_32795</name>
</gene>
<evidence type="ECO:0000313" key="3">
    <source>
        <dbReference type="Proteomes" id="UP000677152"/>
    </source>
</evidence>
<dbReference type="AlphaFoldDB" id="A0AA45L6H6"/>
<name>A0AA45L6H6_9PSEU</name>
<sequence>MTTGERQMGGRIALGDVPPPVDSATSVVLDGPPVSPAGRIRLYSPDEWEEFIREWATAVEEDYVQIKLMGGAGDRGTDIVGFKTDRQFEGPWDCFQAKHYEKALGLSVAAAEMLKVFVSVIEGAYSLPDTYQFLAPKGLSTAFNMLISNPTKLRNEFLTSIVAGKPLAKKLAPATLEKVRTLAAGSDFAMFRSVELLDVLSAHSRTRWYAARFATALPARGVSETPPKEYTSGEARFLQQLLAVYTERHPNEITSLDSVAGVPKMSRHLQQQRVRFFRAESLKAYSAGAVPPGTFERLQDDIHSGVVDIAQSDHPDGYTRLNQVLTQVGSLDLNRHKLIDVTDIEDRKGVCHQLANDDRLTWVEEP</sequence>
<dbReference type="InterPro" id="IPR046914">
    <property type="entry name" value="ABC-3C_CTD6"/>
</dbReference>
<organism evidence="2 3">
    <name type="scientific">Actinosynnema pretiosum subsp. pretiosum</name>
    <dbReference type="NCBI Taxonomy" id="103721"/>
    <lineage>
        <taxon>Bacteria</taxon>
        <taxon>Bacillati</taxon>
        <taxon>Actinomycetota</taxon>
        <taxon>Actinomycetes</taxon>
        <taxon>Pseudonocardiales</taxon>
        <taxon>Pseudonocardiaceae</taxon>
        <taxon>Actinosynnema</taxon>
    </lineage>
</organism>
<dbReference type="Proteomes" id="UP000677152">
    <property type="component" value="Chromosome"/>
</dbReference>
<dbReference type="Pfam" id="PF20282">
    <property type="entry name" value="CTD6"/>
    <property type="match status" value="1"/>
</dbReference>
<reference evidence="2" key="1">
    <citation type="submission" date="2021-04" db="EMBL/GenBank/DDBJ databases">
        <title>Genomic sequence of Actinosynnema pretiosum subsp. pretiosum ATCC 31280 (C-14919).</title>
        <authorList>
            <person name="Bai L."/>
            <person name="Wang X."/>
            <person name="Xiao Y."/>
        </authorList>
    </citation>
    <scope>NUCLEOTIDE SEQUENCE</scope>
    <source>
        <strain evidence="2">ATCC 31280</strain>
    </source>
</reference>